<feature type="region of interest" description="Disordered" evidence="1">
    <location>
        <begin position="34"/>
        <end position="57"/>
    </location>
</feature>
<sequence>PNDDGRCLETVDASAKEADHEKLEIGLQETELLTDAVDGSEVPPHPPKSRKRDIIPDPAAFKQIDEHALK</sequence>
<reference evidence="2" key="2">
    <citation type="journal article" date="2021" name="Genome Biol. Evol.">
        <title>Developing a high-quality reference genome for a parasitic bivalve with doubly uniparental inheritance (Bivalvia: Unionida).</title>
        <authorList>
            <person name="Smith C.H."/>
        </authorList>
    </citation>
    <scope>NUCLEOTIDE SEQUENCE</scope>
    <source>
        <strain evidence="2">CHS0354</strain>
        <tissue evidence="2">Mantle</tissue>
    </source>
</reference>
<keyword evidence="3" id="KW-1185">Reference proteome</keyword>
<feature type="non-terminal residue" evidence="2">
    <location>
        <position position="1"/>
    </location>
</feature>
<proteinExistence type="predicted"/>
<evidence type="ECO:0000313" key="3">
    <source>
        <dbReference type="Proteomes" id="UP001195483"/>
    </source>
</evidence>
<name>A0AAE0W390_9BIVA</name>
<comment type="caution">
    <text evidence="2">The sequence shown here is derived from an EMBL/GenBank/DDBJ whole genome shotgun (WGS) entry which is preliminary data.</text>
</comment>
<gene>
    <name evidence="2" type="ORF">CHS0354_024372</name>
</gene>
<accession>A0AAE0W390</accession>
<protein>
    <submittedName>
        <fullName evidence="2">Uncharacterized protein</fullName>
    </submittedName>
</protein>
<reference evidence="2" key="1">
    <citation type="journal article" date="2021" name="Genome Biol. Evol.">
        <title>A High-Quality Reference Genome for a Parasitic Bivalve with Doubly Uniparental Inheritance (Bivalvia: Unionida).</title>
        <authorList>
            <person name="Smith C.H."/>
        </authorList>
    </citation>
    <scope>NUCLEOTIDE SEQUENCE</scope>
    <source>
        <strain evidence="2">CHS0354</strain>
    </source>
</reference>
<reference evidence="2" key="3">
    <citation type="submission" date="2023-05" db="EMBL/GenBank/DDBJ databases">
        <authorList>
            <person name="Smith C.H."/>
        </authorList>
    </citation>
    <scope>NUCLEOTIDE SEQUENCE</scope>
    <source>
        <strain evidence="2">CHS0354</strain>
        <tissue evidence="2">Mantle</tissue>
    </source>
</reference>
<evidence type="ECO:0000256" key="1">
    <source>
        <dbReference type="SAM" id="MobiDB-lite"/>
    </source>
</evidence>
<evidence type="ECO:0000313" key="2">
    <source>
        <dbReference type="EMBL" id="KAK3598650.1"/>
    </source>
</evidence>
<dbReference type="Proteomes" id="UP001195483">
    <property type="component" value="Unassembled WGS sequence"/>
</dbReference>
<organism evidence="2 3">
    <name type="scientific">Potamilus streckersoni</name>
    <dbReference type="NCBI Taxonomy" id="2493646"/>
    <lineage>
        <taxon>Eukaryota</taxon>
        <taxon>Metazoa</taxon>
        <taxon>Spiralia</taxon>
        <taxon>Lophotrochozoa</taxon>
        <taxon>Mollusca</taxon>
        <taxon>Bivalvia</taxon>
        <taxon>Autobranchia</taxon>
        <taxon>Heteroconchia</taxon>
        <taxon>Palaeoheterodonta</taxon>
        <taxon>Unionida</taxon>
        <taxon>Unionoidea</taxon>
        <taxon>Unionidae</taxon>
        <taxon>Ambleminae</taxon>
        <taxon>Lampsilini</taxon>
        <taxon>Potamilus</taxon>
    </lineage>
</organism>
<dbReference type="AlphaFoldDB" id="A0AAE0W390"/>
<dbReference type="EMBL" id="JAEAOA010001447">
    <property type="protein sequence ID" value="KAK3598650.1"/>
    <property type="molecule type" value="Genomic_DNA"/>
</dbReference>
<feature type="non-terminal residue" evidence="2">
    <location>
        <position position="70"/>
    </location>
</feature>